<dbReference type="SUPFAM" id="SSF48179">
    <property type="entry name" value="6-phosphogluconate dehydrogenase C-terminal domain-like"/>
    <property type="match status" value="1"/>
</dbReference>
<accession>A0A4Q4Z1V4</accession>
<evidence type="ECO:0000259" key="1">
    <source>
        <dbReference type="Pfam" id="PF02317"/>
    </source>
</evidence>
<name>A0A4Q4Z1V4_9ACTN</name>
<comment type="caution">
    <text evidence="2">The sequence shown here is derived from an EMBL/GenBank/DDBJ whole genome shotgun (WGS) entry which is preliminary data.</text>
</comment>
<dbReference type="Proteomes" id="UP000295198">
    <property type="component" value="Unassembled WGS sequence"/>
</dbReference>
<dbReference type="Gene3D" id="1.10.1040.10">
    <property type="entry name" value="N-(1-d-carboxylethyl)-l-norvaline Dehydrogenase, domain 2"/>
    <property type="match status" value="1"/>
</dbReference>
<dbReference type="InterPro" id="IPR013328">
    <property type="entry name" value="6PGD_dom2"/>
</dbReference>
<evidence type="ECO:0000313" key="2">
    <source>
        <dbReference type="EMBL" id="RYP81278.1"/>
    </source>
</evidence>
<keyword evidence="3" id="KW-1185">Reference proteome</keyword>
<gene>
    <name evidence="2" type="ORF">EKO23_23775</name>
</gene>
<sequence length="172" mass="18504">SVFQTTLQNGNPVIHPAVTLVNAALIERTGGGFLFYEEGVTEAAGRVIEAVDRERLAIADALGVRVLSEPDLGVLQGYMREANYSTGYSTAPGFLGIGAQNQLDNRYLTEDVGYSLVFLTDLARRVRVETPTMEALITLASIVLARDFRVEGKRTLATLGLDELSASDLAAL</sequence>
<dbReference type="RefSeq" id="WP_175582739.1">
    <property type="nucleotide sequence ID" value="NZ_SDKM01000071.1"/>
</dbReference>
<proteinExistence type="predicted"/>
<reference evidence="2 3" key="1">
    <citation type="submission" date="2019-01" db="EMBL/GenBank/DDBJ databases">
        <title>Nocardioides guangzhouensis sp. nov., an actinobacterium isolated from soil.</title>
        <authorList>
            <person name="Fu Y."/>
            <person name="Cai Y."/>
            <person name="Lin Z."/>
            <person name="Chen P."/>
        </authorList>
    </citation>
    <scope>NUCLEOTIDE SEQUENCE [LARGE SCALE GENOMIC DNA]</scope>
    <source>
        <strain evidence="2 3">130</strain>
    </source>
</reference>
<dbReference type="InterPro" id="IPR003421">
    <property type="entry name" value="Opine_DH"/>
</dbReference>
<dbReference type="GO" id="GO:0016491">
    <property type="term" value="F:oxidoreductase activity"/>
    <property type="evidence" value="ECO:0007669"/>
    <property type="project" value="InterPro"/>
</dbReference>
<evidence type="ECO:0000313" key="3">
    <source>
        <dbReference type="Proteomes" id="UP000295198"/>
    </source>
</evidence>
<dbReference type="AlphaFoldDB" id="A0A4Q4Z1V4"/>
<protein>
    <submittedName>
        <fullName evidence="2">Opine dehydrogenase</fullName>
    </submittedName>
</protein>
<feature type="non-terminal residue" evidence="2">
    <location>
        <position position="1"/>
    </location>
</feature>
<organism evidence="2 3">
    <name type="scientific">Nocardioides guangzhouensis</name>
    <dbReference type="NCBI Taxonomy" id="2497878"/>
    <lineage>
        <taxon>Bacteria</taxon>
        <taxon>Bacillati</taxon>
        <taxon>Actinomycetota</taxon>
        <taxon>Actinomycetes</taxon>
        <taxon>Propionibacteriales</taxon>
        <taxon>Nocardioidaceae</taxon>
        <taxon>Nocardioides</taxon>
    </lineage>
</organism>
<dbReference type="Pfam" id="PF02317">
    <property type="entry name" value="Octopine_DH"/>
    <property type="match status" value="1"/>
</dbReference>
<feature type="domain" description="Opine dehydrogenase" evidence="1">
    <location>
        <begin position="1"/>
        <end position="143"/>
    </location>
</feature>
<dbReference type="InterPro" id="IPR008927">
    <property type="entry name" value="6-PGluconate_DH-like_C_sf"/>
</dbReference>
<dbReference type="PANTHER" id="PTHR38015">
    <property type="entry name" value="BLR6086 PROTEIN"/>
    <property type="match status" value="1"/>
</dbReference>
<dbReference type="EMBL" id="SDKM01000071">
    <property type="protein sequence ID" value="RYP81278.1"/>
    <property type="molecule type" value="Genomic_DNA"/>
</dbReference>
<dbReference type="InterPro" id="IPR051729">
    <property type="entry name" value="Opine/Lysopine_DH"/>
</dbReference>
<dbReference type="PANTHER" id="PTHR38015:SF1">
    <property type="entry name" value="OPINE DEHYDROGENASE DOMAIN-CONTAINING PROTEIN"/>
    <property type="match status" value="1"/>
</dbReference>